<organism evidence="3 4">
    <name type="scientific">Mucilaginibacter hurinus</name>
    <dbReference type="NCBI Taxonomy" id="2201324"/>
    <lineage>
        <taxon>Bacteria</taxon>
        <taxon>Pseudomonadati</taxon>
        <taxon>Bacteroidota</taxon>
        <taxon>Sphingobacteriia</taxon>
        <taxon>Sphingobacteriales</taxon>
        <taxon>Sphingobacteriaceae</taxon>
        <taxon>Mucilaginibacter</taxon>
    </lineage>
</organism>
<evidence type="ECO:0000313" key="3">
    <source>
        <dbReference type="EMBL" id="RCH56231.1"/>
    </source>
</evidence>
<evidence type="ECO:0000313" key="4">
    <source>
        <dbReference type="Proteomes" id="UP000253209"/>
    </source>
</evidence>
<dbReference type="EMBL" id="QGDC01000002">
    <property type="protein sequence ID" value="RCH56231.1"/>
    <property type="molecule type" value="Genomic_DNA"/>
</dbReference>
<gene>
    <name evidence="3" type="ORF">DJ568_05720</name>
</gene>
<dbReference type="RefSeq" id="WP_114004268.1">
    <property type="nucleotide sequence ID" value="NZ_QGDC01000002.1"/>
</dbReference>
<sequence length="383" mass="41328">MKPLNIIGAAMLLLVANTSNAQFLNKLKKKAEAAVTKAVTGGGLSAESSTEKPEDNASDGTPGNSTSPAAPAAQSTAAKYGTVLFTMEKGEYLVYGELSLAVKADGAHVKAVTRKDRQFYFYDNGQRQGPFTTPPVNLLDEGWKRDYEYQKTNADEYMSNGMSYLSAGNLVVDGKKYGPALVVNAMYHNTKIKKFYALVTRTENDKMGFYLVSNQGARKLPSIGMGLIVSADGESGGVIIPATQFNAKSEEDAYKFVVADDTYIVLANGKTNGPFKYVDGTRNSLDESGNYIQIGKSGPKEGVYVNGNLLIPFAEGSYGQGASFVNSNGTSAAWFERGNLQFTDGTFIRGKAVQPVLSKENGVSYINWITIEKGNVYHCKKEL</sequence>
<keyword evidence="4" id="KW-1185">Reference proteome</keyword>
<reference evidence="3 4" key="1">
    <citation type="submission" date="2018-05" db="EMBL/GenBank/DDBJ databases">
        <title>Mucilaginibacter hurinus sp. nov., isolated from briquette warehouse soil.</title>
        <authorList>
            <person name="Choi L."/>
        </authorList>
    </citation>
    <scope>NUCLEOTIDE SEQUENCE [LARGE SCALE GENOMIC DNA]</scope>
    <source>
        <strain evidence="3 4">ZR32</strain>
    </source>
</reference>
<keyword evidence="2" id="KW-0732">Signal</keyword>
<feature type="chain" id="PRO_5016966883" description="WG repeat-containing protein" evidence="2">
    <location>
        <begin position="22"/>
        <end position="383"/>
    </location>
</feature>
<accession>A0A367GTU5</accession>
<comment type="caution">
    <text evidence="3">The sequence shown here is derived from an EMBL/GenBank/DDBJ whole genome shotgun (WGS) entry which is preliminary data.</text>
</comment>
<dbReference type="Proteomes" id="UP000253209">
    <property type="component" value="Unassembled WGS sequence"/>
</dbReference>
<evidence type="ECO:0000256" key="1">
    <source>
        <dbReference type="SAM" id="MobiDB-lite"/>
    </source>
</evidence>
<dbReference type="AlphaFoldDB" id="A0A367GTU5"/>
<evidence type="ECO:0000256" key="2">
    <source>
        <dbReference type="SAM" id="SignalP"/>
    </source>
</evidence>
<name>A0A367GTU5_9SPHI</name>
<feature type="region of interest" description="Disordered" evidence="1">
    <location>
        <begin position="40"/>
        <end position="73"/>
    </location>
</feature>
<proteinExistence type="predicted"/>
<feature type="signal peptide" evidence="2">
    <location>
        <begin position="1"/>
        <end position="21"/>
    </location>
</feature>
<protein>
    <recommendedName>
        <fullName evidence="5">WG repeat-containing protein</fullName>
    </recommendedName>
</protein>
<dbReference type="OrthoDB" id="792040at2"/>
<evidence type="ECO:0008006" key="5">
    <source>
        <dbReference type="Google" id="ProtNLM"/>
    </source>
</evidence>